<dbReference type="OrthoDB" id="376357at2759"/>
<evidence type="ECO:0000259" key="4">
    <source>
        <dbReference type="PROSITE" id="PS50076"/>
    </source>
</evidence>
<protein>
    <recommendedName>
        <fullName evidence="4">J domain-containing protein</fullName>
    </recommendedName>
</protein>
<keyword evidence="3" id="KW-1133">Transmembrane helix</keyword>
<dbReference type="SUPFAM" id="SSF46565">
    <property type="entry name" value="Chaperone J-domain"/>
    <property type="match status" value="1"/>
</dbReference>
<dbReference type="PRINTS" id="PR00625">
    <property type="entry name" value="JDOMAIN"/>
</dbReference>
<gene>
    <name evidence="5" type="ORF">L596_018937</name>
</gene>
<dbReference type="PANTHER" id="PTHR44145:SF3">
    <property type="entry name" value="DNAJ HOMOLOG SUBFAMILY A MEMBER 3, MITOCHONDRIAL"/>
    <property type="match status" value="1"/>
</dbReference>
<feature type="region of interest" description="Disordered" evidence="2">
    <location>
        <begin position="170"/>
        <end position="198"/>
    </location>
</feature>
<reference evidence="5 6" key="2">
    <citation type="journal article" date="2019" name="G3 (Bethesda)">
        <title>Hybrid Assembly of the Genome of the Entomopathogenic Nematode Steinernema carpocapsae Identifies the X-Chromosome.</title>
        <authorList>
            <person name="Serra L."/>
            <person name="Macchietto M."/>
            <person name="Macias-Munoz A."/>
            <person name="McGill C.J."/>
            <person name="Rodriguez I.M."/>
            <person name="Rodriguez B."/>
            <person name="Murad R."/>
            <person name="Mortazavi A."/>
        </authorList>
    </citation>
    <scope>NUCLEOTIDE SEQUENCE [LARGE SCALE GENOMIC DNA]</scope>
    <source>
        <strain evidence="5 6">ALL</strain>
    </source>
</reference>
<dbReference type="PANTHER" id="PTHR44145">
    <property type="entry name" value="DNAJ HOMOLOG SUBFAMILY A MEMBER 3, MITOCHONDRIAL"/>
    <property type="match status" value="1"/>
</dbReference>
<evidence type="ECO:0000256" key="2">
    <source>
        <dbReference type="SAM" id="MobiDB-lite"/>
    </source>
</evidence>
<feature type="domain" description="J" evidence="4">
    <location>
        <begin position="31"/>
        <end position="96"/>
    </location>
</feature>
<dbReference type="InterPro" id="IPR051938">
    <property type="entry name" value="Apopto_cytoskel_mod"/>
</dbReference>
<evidence type="ECO:0000256" key="1">
    <source>
        <dbReference type="ARBA" id="ARBA00023186"/>
    </source>
</evidence>
<keyword evidence="6" id="KW-1185">Reference proteome</keyword>
<dbReference type="InterPro" id="IPR001623">
    <property type="entry name" value="DnaJ_domain"/>
</dbReference>
<dbReference type="Gene3D" id="1.10.287.110">
    <property type="entry name" value="DnaJ domain"/>
    <property type="match status" value="1"/>
</dbReference>
<evidence type="ECO:0000313" key="5">
    <source>
        <dbReference type="EMBL" id="TKR78070.1"/>
    </source>
</evidence>
<feature type="compositionally biased region" description="Basic and acidic residues" evidence="2">
    <location>
        <begin position="184"/>
        <end position="198"/>
    </location>
</feature>
<dbReference type="AlphaFoldDB" id="A0A4U5N6N8"/>
<feature type="transmembrane region" description="Helical" evidence="3">
    <location>
        <begin position="234"/>
        <end position="254"/>
    </location>
</feature>
<dbReference type="SMART" id="SM00271">
    <property type="entry name" value="DnaJ"/>
    <property type="match status" value="1"/>
</dbReference>
<organism evidence="5 6">
    <name type="scientific">Steinernema carpocapsae</name>
    <name type="common">Entomopathogenic nematode</name>
    <dbReference type="NCBI Taxonomy" id="34508"/>
    <lineage>
        <taxon>Eukaryota</taxon>
        <taxon>Metazoa</taxon>
        <taxon>Ecdysozoa</taxon>
        <taxon>Nematoda</taxon>
        <taxon>Chromadorea</taxon>
        <taxon>Rhabditida</taxon>
        <taxon>Tylenchina</taxon>
        <taxon>Panagrolaimomorpha</taxon>
        <taxon>Strongyloidoidea</taxon>
        <taxon>Steinernematidae</taxon>
        <taxon>Steinernema</taxon>
    </lineage>
</organism>
<sequence length="255" mass="29852">MFQSPLRGRSNTLFGSPLVLKRYLSAHATQNHYDVLGVDRTSSSKQIKAAYYSLSKKYHPDSNNGNKETADKFQRVAAAYEILGSDDKRRAYDATFVRQRQNSWNAQGVRRTGGYSGPGRPAKQYTDPDIDLKTFEHFQRSTRMRQKFHDHWDMPDEFFAEFGGRKFRSRYDKGDQMPSSSNYKDSRAAEREREERKIQEEIERQRKKERYPLPKFEQLIQQEQERKAREQRSLNLAVGAVSFIVLLVVTILKIQ</sequence>
<reference evidence="5 6" key="1">
    <citation type="journal article" date="2015" name="Genome Biol.">
        <title>Comparative genomics of Steinernema reveals deeply conserved gene regulatory networks.</title>
        <authorList>
            <person name="Dillman A.R."/>
            <person name="Macchietto M."/>
            <person name="Porter C.F."/>
            <person name="Rogers A."/>
            <person name="Williams B."/>
            <person name="Antoshechkin I."/>
            <person name="Lee M.M."/>
            <person name="Goodwin Z."/>
            <person name="Lu X."/>
            <person name="Lewis E.E."/>
            <person name="Goodrich-Blair H."/>
            <person name="Stock S.P."/>
            <person name="Adams B.J."/>
            <person name="Sternberg P.W."/>
            <person name="Mortazavi A."/>
        </authorList>
    </citation>
    <scope>NUCLEOTIDE SEQUENCE [LARGE SCALE GENOMIC DNA]</scope>
    <source>
        <strain evidence="5 6">ALL</strain>
    </source>
</reference>
<keyword evidence="1" id="KW-0143">Chaperone</keyword>
<dbReference type="Proteomes" id="UP000298663">
    <property type="component" value="Unassembled WGS sequence"/>
</dbReference>
<dbReference type="InterPro" id="IPR036869">
    <property type="entry name" value="J_dom_sf"/>
</dbReference>
<evidence type="ECO:0000313" key="6">
    <source>
        <dbReference type="Proteomes" id="UP000298663"/>
    </source>
</evidence>
<dbReference type="PROSITE" id="PS50076">
    <property type="entry name" value="DNAJ_2"/>
    <property type="match status" value="1"/>
</dbReference>
<keyword evidence="3" id="KW-0812">Transmembrane</keyword>
<dbReference type="Pfam" id="PF00226">
    <property type="entry name" value="DnaJ"/>
    <property type="match status" value="1"/>
</dbReference>
<proteinExistence type="predicted"/>
<keyword evidence="3" id="KW-0472">Membrane</keyword>
<accession>A0A4U5N6N8</accession>
<dbReference type="EMBL" id="AZBU02000005">
    <property type="protein sequence ID" value="TKR78070.1"/>
    <property type="molecule type" value="Genomic_DNA"/>
</dbReference>
<dbReference type="CDD" id="cd06257">
    <property type="entry name" value="DnaJ"/>
    <property type="match status" value="1"/>
</dbReference>
<comment type="caution">
    <text evidence="5">The sequence shown here is derived from an EMBL/GenBank/DDBJ whole genome shotgun (WGS) entry which is preliminary data.</text>
</comment>
<name>A0A4U5N6N8_STECR</name>
<dbReference type="STRING" id="34508.A0A4U5N6N8"/>
<evidence type="ECO:0000256" key="3">
    <source>
        <dbReference type="SAM" id="Phobius"/>
    </source>
</evidence>
<feature type="region of interest" description="Disordered" evidence="2">
    <location>
        <begin position="108"/>
        <end position="127"/>
    </location>
</feature>